<evidence type="ECO:0000313" key="1">
    <source>
        <dbReference type="EMBL" id="GAT42904.1"/>
    </source>
</evidence>
<protein>
    <submittedName>
        <fullName evidence="1">Uncharacterized protein</fullName>
    </submittedName>
</protein>
<name>A0ABQ0KVH4_MYCCL</name>
<reference evidence="1" key="1">
    <citation type="submission" date="2014-09" db="EMBL/GenBank/DDBJ databases">
        <title>Genome sequence of the luminous mushroom Mycena chlorophos for searching fungal bioluminescence genes.</title>
        <authorList>
            <person name="Tanaka Y."/>
            <person name="Kasuga D."/>
            <person name="Oba Y."/>
            <person name="Hase S."/>
            <person name="Sato K."/>
            <person name="Oba Y."/>
            <person name="Sakakibara Y."/>
        </authorList>
    </citation>
    <scope>NUCLEOTIDE SEQUENCE</scope>
</reference>
<sequence length="78" mass="9258">MESHSDRHSALFYRRPRDLANKKAAFRPENTYESGATDSKRYTRGQRIYSDTRAIVRARNCLGFLFCFTECEIYCRPR</sequence>
<gene>
    <name evidence="1" type="ORF">MCHLO_00601</name>
</gene>
<evidence type="ECO:0000313" key="2">
    <source>
        <dbReference type="Proteomes" id="UP000815677"/>
    </source>
</evidence>
<dbReference type="EMBL" id="DF838423">
    <property type="protein sequence ID" value="GAT42904.1"/>
    <property type="molecule type" value="Genomic_DNA"/>
</dbReference>
<feature type="non-terminal residue" evidence="1">
    <location>
        <position position="78"/>
    </location>
</feature>
<proteinExistence type="predicted"/>
<keyword evidence="2" id="KW-1185">Reference proteome</keyword>
<dbReference type="Proteomes" id="UP000815677">
    <property type="component" value="Unassembled WGS sequence"/>
</dbReference>
<organism evidence="1 2">
    <name type="scientific">Mycena chlorophos</name>
    <name type="common">Agaric fungus</name>
    <name type="synonym">Agaricus chlorophos</name>
    <dbReference type="NCBI Taxonomy" id="658473"/>
    <lineage>
        <taxon>Eukaryota</taxon>
        <taxon>Fungi</taxon>
        <taxon>Dikarya</taxon>
        <taxon>Basidiomycota</taxon>
        <taxon>Agaricomycotina</taxon>
        <taxon>Agaricomycetes</taxon>
        <taxon>Agaricomycetidae</taxon>
        <taxon>Agaricales</taxon>
        <taxon>Marasmiineae</taxon>
        <taxon>Mycenaceae</taxon>
        <taxon>Mycena</taxon>
    </lineage>
</organism>
<accession>A0ABQ0KVH4</accession>